<feature type="domain" description="C2H2-type" evidence="8">
    <location>
        <begin position="231"/>
        <end position="258"/>
    </location>
</feature>
<dbReference type="PROSITE" id="PS50157">
    <property type="entry name" value="ZINC_FINGER_C2H2_2"/>
    <property type="match status" value="1"/>
</dbReference>
<sequence>MTNPASSEHHSCTSAAAVAAQVWLDDVYNTPSLLDGLDFSADFVLGGVDLSSATSTAQGFVLADPPLFPPATAVDDFLSITSPIDAFSPPQSLSLSRSQQSFLSLSPSSSTTFDAADSLQSFDMASSFSQQEGYSATATGTMSDAEFQMLLGELSQDAMAAITMPMSLPCEPTAVDSIAQHAFAPLDMFSPSLNMAMLPLPVPESFPVPSPVSTSVSVSVPEEQPSPSQSVHCRTCHRAFLTPCRLRKHEHTHTRPFACDVCHKGHAAKKDLHRHLWTTHPETAEQMGIPCPMRSCPKCGFECRQDNLTRHMRKKHAGETV</sequence>
<evidence type="ECO:0000256" key="7">
    <source>
        <dbReference type="PROSITE-ProRule" id="PRU00042"/>
    </source>
</evidence>
<organism evidence="9 10">
    <name type="scientific">Sporothrix curviconia</name>
    <dbReference type="NCBI Taxonomy" id="1260050"/>
    <lineage>
        <taxon>Eukaryota</taxon>
        <taxon>Fungi</taxon>
        <taxon>Dikarya</taxon>
        <taxon>Ascomycota</taxon>
        <taxon>Pezizomycotina</taxon>
        <taxon>Sordariomycetes</taxon>
        <taxon>Sordariomycetidae</taxon>
        <taxon>Ophiostomatales</taxon>
        <taxon>Ophiostomataceae</taxon>
        <taxon>Sporothrix</taxon>
    </lineage>
</organism>
<evidence type="ECO:0000256" key="1">
    <source>
        <dbReference type="ARBA" id="ARBA00004123"/>
    </source>
</evidence>
<evidence type="ECO:0000256" key="6">
    <source>
        <dbReference type="ARBA" id="ARBA00023242"/>
    </source>
</evidence>
<evidence type="ECO:0000256" key="5">
    <source>
        <dbReference type="ARBA" id="ARBA00022833"/>
    </source>
</evidence>
<evidence type="ECO:0000256" key="2">
    <source>
        <dbReference type="ARBA" id="ARBA00022723"/>
    </source>
</evidence>
<protein>
    <recommendedName>
        <fullName evidence="8">C2H2-type domain-containing protein</fullName>
    </recommendedName>
</protein>
<evidence type="ECO:0000313" key="9">
    <source>
        <dbReference type="EMBL" id="CAK7214762.1"/>
    </source>
</evidence>
<keyword evidence="6" id="KW-0539">Nucleus</keyword>
<keyword evidence="4 7" id="KW-0863">Zinc-finger</keyword>
<dbReference type="EMBL" id="CAWUHB010000009">
    <property type="protein sequence ID" value="CAK7214762.1"/>
    <property type="molecule type" value="Genomic_DNA"/>
</dbReference>
<dbReference type="SMART" id="SM00355">
    <property type="entry name" value="ZnF_C2H2"/>
    <property type="match status" value="3"/>
</dbReference>
<reference evidence="9 10" key="1">
    <citation type="submission" date="2024-01" db="EMBL/GenBank/DDBJ databases">
        <authorList>
            <person name="Allen C."/>
            <person name="Tagirdzhanova G."/>
        </authorList>
    </citation>
    <scope>NUCLEOTIDE SEQUENCE [LARGE SCALE GENOMIC DNA]</scope>
</reference>
<dbReference type="InterPro" id="IPR013087">
    <property type="entry name" value="Znf_C2H2_type"/>
</dbReference>
<evidence type="ECO:0000259" key="8">
    <source>
        <dbReference type="PROSITE" id="PS50157"/>
    </source>
</evidence>
<comment type="subcellular location">
    <subcellularLocation>
        <location evidence="1">Nucleus</location>
    </subcellularLocation>
</comment>
<dbReference type="Proteomes" id="UP001642405">
    <property type="component" value="Unassembled WGS sequence"/>
</dbReference>
<evidence type="ECO:0000256" key="3">
    <source>
        <dbReference type="ARBA" id="ARBA00022737"/>
    </source>
</evidence>
<proteinExistence type="predicted"/>
<evidence type="ECO:0000256" key="4">
    <source>
        <dbReference type="ARBA" id="ARBA00022771"/>
    </source>
</evidence>
<keyword evidence="5" id="KW-0862">Zinc</keyword>
<evidence type="ECO:0000313" key="10">
    <source>
        <dbReference type="Proteomes" id="UP001642405"/>
    </source>
</evidence>
<accession>A0ABP0B5G4</accession>
<name>A0ABP0B5G4_9PEZI</name>
<gene>
    <name evidence="9" type="ORF">SCUCBS95973_002244</name>
</gene>
<keyword evidence="10" id="KW-1185">Reference proteome</keyword>
<dbReference type="Gene3D" id="3.30.160.60">
    <property type="entry name" value="Classic Zinc Finger"/>
    <property type="match status" value="1"/>
</dbReference>
<keyword evidence="3" id="KW-0677">Repeat</keyword>
<comment type="caution">
    <text evidence="9">The sequence shown here is derived from an EMBL/GenBank/DDBJ whole genome shotgun (WGS) entry which is preliminary data.</text>
</comment>
<keyword evidence="2" id="KW-0479">Metal-binding</keyword>
<dbReference type="InterPro" id="IPR050527">
    <property type="entry name" value="Snail/Krueppel_Znf"/>
</dbReference>
<dbReference type="PANTHER" id="PTHR24388">
    <property type="entry name" value="ZINC FINGER PROTEIN"/>
    <property type="match status" value="1"/>
</dbReference>
<dbReference type="PANTHER" id="PTHR24388:SF54">
    <property type="entry name" value="PROTEIN ESCARGOT"/>
    <property type="match status" value="1"/>
</dbReference>
<dbReference type="PROSITE" id="PS00028">
    <property type="entry name" value="ZINC_FINGER_C2H2_1"/>
    <property type="match status" value="1"/>
</dbReference>